<evidence type="ECO:0000256" key="2">
    <source>
        <dbReference type="ARBA" id="ARBA00001946"/>
    </source>
</evidence>
<dbReference type="PANTHER" id="PTHR12992:SF11">
    <property type="entry name" value="MITOCHONDRIAL COENZYME A DIPHOSPHATASE NUDT8"/>
    <property type="match status" value="1"/>
</dbReference>
<dbReference type="STRING" id="1324957.K933_06753"/>
<keyword evidence="5" id="KW-0460">Magnesium</keyword>
<evidence type="ECO:0000256" key="5">
    <source>
        <dbReference type="ARBA" id="ARBA00022842"/>
    </source>
</evidence>
<sequence length="199" mass="21637">MNLDGVRRHAPATIGEAERRAAVLAPVVDRGGTPHVLFTKRADHLGSHPGQMSFPGGGVEAEDADLKATALREADEEIGLRPGEVEVVGRLDDVETVSDYVVTPFVGTVPDREYAPSDGEVAEIAVLPVAELTDRANYESARREHPRYGDVRIHFFRVGGYTVWGVTGGMVVQLLELATDWRMPDEVDRVVDPDADLPT</sequence>
<evidence type="ECO:0000259" key="7">
    <source>
        <dbReference type="PROSITE" id="PS51462"/>
    </source>
</evidence>
<evidence type="ECO:0000256" key="6">
    <source>
        <dbReference type="ARBA" id="ARBA00023211"/>
    </source>
</evidence>
<dbReference type="InterPro" id="IPR015797">
    <property type="entry name" value="NUDIX_hydrolase-like_dom_sf"/>
</dbReference>
<dbReference type="Proteomes" id="UP000017840">
    <property type="component" value="Unassembled WGS sequence"/>
</dbReference>
<evidence type="ECO:0000256" key="3">
    <source>
        <dbReference type="ARBA" id="ARBA00022723"/>
    </source>
</evidence>
<dbReference type="SUPFAM" id="SSF55811">
    <property type="entry name" value="Nudix"/>
    <property type="match status" value="1"/>
</dbReference>
<dbReference type="eggNOG" id="arCOG01072">
    <property type="taxonomic scope" value="Archaea"/>
</dbReference>
<keyword evidence="3" id="KW-0479">Metal-binding</keyword>
<comment type="caution">
    <text evidence="8">The sequence shown here is derived from an EMBL/GenBank/DDBJ whole genome shotgun (WGS) entry which is preliminary data.</text>
</comment>
<dbReference type="Pfam" id="PF00293">
    <property type="entry name" value="NUDIX"/>
    <property type="match status" value="1"/>
</dbReference>
<accession>V4HFT5</accession>
<protein>
    <submittedName>
        <fullName evidence="8">Mut/nudix family protein</fullName>
    </submittedName>
</protein>
<reference evidence="8 9" key="1">
    <citation type="journal article" date="2013" name="Genome Announc.">
        <title>Draft Genome Sequence of 'Candidatus Halobonum tyrrellensis' Strain G22, Isolated from the Hypersaline Waters of Lake Tyrrell, Australia.</title>
        <authorList>
            <person name="Ugalde J.A."/>
            <person name="Narasingarao P."/>
            <person name="Kuo S."/>
            <person name="Podell S."/>
            <person name="Allen E.E."/>
        </authorList>
    </citation>
    <scope>NUCLEOTIDE SEQUENCE [LARGE SCALE GENOMIC DNA]</scope>
    <source>
        <strain evidence="8 9">G22</strain>
    </source>
</reference>
<keyword evidence="4" id="KW-0378">Hydrolase</keyword>
<evidence type="ECO:0000256" key="1">
    <source>
        <dbReference type="ARBA" id="ARBA00001936"/>
    </source>
</evidence>
<comment type="cofactor">
    <cofactor evidence="2">
        <name>Mg(2+)</name>
        <dbReference type="ChEBI" id="CHEBI:18420"/>
    </cofactor>
</comment>
<dbReference type="CDD" id="cd03426">
    <property type="entry name" value="NUDIX_CoAse_Nudt7"/>
    <property type="match status" value="1"/>
</dbReference>
<keyword evidence="9" id="KW-1185">Reference proteome</keyword>
<evidence type="ECO:0000313" key="9">
    <source>
        <dbReference type="Proteomes" id="UP000017840"/>
    </source>
</evidence>
<evidence type="ECO:0000313" key="8">
    <source>
        <dbReference type="EMBL" id="ESP88963.1"/>
    </source>
</evidence>
<proteinExistence type="predicted"/>
<dbReference type="GO" id="GO:0010945">
    <property type="term" value="F:coenzyme A diphosphatase activity"/>
    <property type="evidence" value="ECO:0007669"/>
    <property type="project" value="InterPro"/>
</dbReference>
<dbReference type="InterPro" id="IPR000086">
    <property type="entry name" value="NUDIX_hydrolase_dom"/>
</dbReference>
<gene>
    <name evidence="8" type="ORF">K933_06753</name>
</gene>
<organism evidence="8 9">
    <name type="scientific">Candidatus Halobonum tyrrellensis G22</name>
    <dbReference type="NCBI Taxonomy" id="1324957"/>
    <lineage>
        <taxon>Archaea</taxon>
        <taxon>Methanobacteriati</taxon>
        <taxon>Methanobacteriota</taxon>
        <taxon>Stenosarchaea group</taxon>
        <taxon>Halobacteria</taxon>
        <taxon>Halobacteriales</taxon>
        <taxon>Haloferacaceae</taxon>
        <taxon>Candidatus Halobonum</taxon>
    </lineage>
</organism>
<dbReference type="RefSeq" id="WP_023393938.1">
    <property type="nucleotide sequence ID" value="NZ_ASGZ01000021.1"/>
</dbReference>
<dbReference type="EMBL" id="ASGZ01000021">
    <property type="protein sequence ID" value="ESP88963.1"/>
    <property type="molecule type" value="Genomic_DNA"/>
</dbReference>
<feature type="domain" description="Nudix hydrolase" evidence="7">
    <location>
        <begin position="18"/>
        <end position="153"/>
    </location>
</feature>
<dbReference type="GO" id="GO:0046872">
    <property type="term" value="F:metal ion binding"/>
    <property type="evidence" value="ECO:0007669"/>
    <property type="project" value="UniProtKB-KW"/>
</dbReference>
<dbReference type="PATRIC" id="fig|1324957.4.peg.1366"/>
<evidence type="ECO:0000256" key="4">
    <source>
        <dbReference type="ARBA" id="ARBA00022801"/>
    </source>
</evidence>
<comment type="cofactor">
    <cofactor evidence="1">
        <name>Mn(2+)</name>
        <dbReference type="ChEBI" id="CHEBI:29035"/>
    </cofactor>
</comment>
<keyword evidence="6" id="KW-0464">Manganese</keyword>
<dbReference type="OrthoDB" id="51434at2157"/>
<dbReference type="PANTHER" id="PTHR12992">
    <property type="entry name" value="NUDIX HYDROLASE"/>
    <property type="match status" value="1"/>
</dbReference>
<dbReference type="PROSITE" id="PS51462">
    <property type="entry name" value="NUDIX"/>
    <property type="match status" value="1"/>
</dbReference>
<dbReference type="AlphaFoldDB" id="V4HFT5"/>
<dbReference type="InterPro" id="IPR045121">
    <property type="entry name" value="CoAse"/>
</dbReference>
<dbReference type="Gene3D" id="3.90.79.10">
    <property type="entry name" value="Nucleoside Triphosphate Pyrophosphohydrolase"/>
    <property type="match status" value="1"/>
</dbReference>
<name>V4HFT5_9EURY</name>